<dbReference type="AlphaFoldDB" id="A0A4Y2JQC4"/>
<accession>A0A4Y2JQC4</accession>
<evidence type="ECO:0000313" key="2">
    <source>
        <dbReference type="Proteomes" id="UP000499080"/>
    </source>
</evidence>
<dbReference type="EMBL" id="BGPR01003713">
    <property type="protein sequence ID" value="GBM91542.1"/>
    <property type="molecule type" value="Genomic_DNA"/>
</dbReference>
<dbReference type="OrthoDB" id="411871at2759"/>
<protein>
    <recommendedName>
        <fullName evidence="3">Reverse transcriptase domain-containing protein</fullName>
    </recommendedName>
</protein>
<evidence type="ECO:0008006" key="3">
    <source>
        <dbReference type="Google" id="ProtNLM"/>
    </source>
</evidence>
<name>A0A4Y2JQC4_ARAVE</name>
<evidence type="ECO:0000313" key="1">
    <source>
        <dbReference type="EMBL" id="GBM91542.1"/>
    </source>
</evidence>
<keyword evidence="2" id="KW-1185">Reference proteome</keyword>
<comment type="caution">
    <text evidence="1">The sequence shown here is derived from an EMBL/GenBank/DDBJ whole genome shotgun (WGS) entry which is preliminary data.</text>
</comment>
<reference evidence="1 2" key="1">
    <citation type="journal article" date="2019" name="Sci. Rep.">
        <title>Orb-weaving spider Araneus ventricosus genome elucidates the spidroin gene catalogue.</title>
        <authorList>
            <person name="Kono N."/>
            <person name="Nakamura H."/>
            <person name="Ohtoshi R."/>
            <person name="Moran D.A.P."/>
            <person name="Shinohara A."/>
            <person name="Yoshida Y."/>
            <person name="Fujiwara M."/>
            <person name="Mori M."/>
            <person name="Tomita M."/>
            <person name="Arakawa K."/>
        </authorList>
    </citation>
    <scope>NUCLEOTIDE SEQUENCE [LARGE SCALE GENOMIC DNA]</scope>
</reference>
<sequence length="205" mass="23819">MPVLLPAKGPAFWNLVSDEVLPLNMPQEVHLQAFSDDFVFLVKAVTKQEVQNLVNKASEDKTNYLQINKKRERPIWNYGIKWGQSNIKRTSVIKYLGVLIDDKLNFAAHLSTIKNKSLILYQGLKKVAGTSWGLSKNIRTVVEKFILYALAAWAHNITVRQQKLLSSYQRNFLLIKTLHYQYRFIYPHIIFLVMYNVTCNLKLSY</sequence>
<gene>
    <name evidence="1" type="ORF">AVEN_83469_1</name>
</gene>
<proteinExistence type="predicted"/>
<dbReference type="Proteomes" id="UP000499080">
    <property type="component" value="Unassembled WGS sequence"/>
</dbReference>
<organism evidence="1 2">
    <name type="scientific">Araneus ventricosus</name>
    <name type="common">Orbweaver spider</name>
    <name type="synonym">Epeira ventricosa</name>
    <dbReference type="NCBI Taxonomy" id="182803"/>
    <lineage>
        <taxon>Eukaryota</taxon>
        <taxon>Metazoa</taxon>
        <taxon>Ecdysozoa</taxon>
        <taxon>Arthropoda</taxon>
        <taxon>Chelicerata</taxon>
        <taxon>Arachnida</taxon>
        <taxon>Araneae</taxon>
        <taxon>Araneomorphae</taxon>
        <taxon>Entelegynae</taxon>
        <taxon>Araneoidea</taxon>
        <taxon>Araneidae</taxon>
        <taxon>Araneus</taxon>
    </lineage>
</organism>